<dbReference type="InterPro" id="IPR003820">
    <property type="entry name" value="KdpC"/>
</dbReference>
<protein>
    <recommendedName>
        <fullName evidence="11">Potassium-transporting ATPase KdpC subunit</fullName>
    </recommendedName>
    <alternativeName>
        <fullName evidence="11">ATP phosphohydrolase [potassium-transporting] C chain</fullName>
    </alternativeName>
    <alternativeName>
        <fullName evidence="11">Potassium-binding and translocating subunit C</fullName>
    </alternativeName>
    <alternativeName>
        <fullName evidence="11">Potassium-translocating ATPase C chain</fullName>
    </alternativeName>
</protein>
<keyword evidence="3 11" id="KW-0633">Potassium transport</keyword>
<proteinExistence type="inferred from homology"/>
<dbReference type="NCBIfam" id="TIGR00681">
    <property type="entry name" value="kdpC"/>
    <property type="match status" value="1"/>
</dbReference>
<reference evidence="13" key="1">
    <citation type="journal article" date="2019" name="Int. J. Syst. Evol. Microbiol.">
        <title>The Global Catalogue of Microorganisms (GCM) 10K type strain sequencing project: providing services to taxonomists for standard genome sequencing and annotation.</title>
        <authorList>
            <consortium name="The Broad Institute Genomics Platform"/>
            <consortium name="The Broad Institute Genome Sequencing Center for Infectious Disease"/>
            <person name="Wu L."/>
            <person name="Ma J."/>
        </authorList>
    </citation>
    <scope>NUCLEOTIDE SEQUENCE [LARGE SCALE GENOMIC DNA]</scope>
    <source>
        <strain evidence="13">JCM 15921</strain>
    </source>
</reference>
<comment type="caution">
    <text evidence="12">The sequence shown here is derived from an EMBL/GenBank/DDBJ whole genome shotgun (WGS) entry which is preliminary data.</text>
</comment>
<keyword evidence="13" id="KW-1185">Reference proteome</keyword>
<keyword evidence="9 11" id="KW-0406">Ion transport</keyword>
<evidence type="ECO:0000313" key="12">
    <source>
        <dbReference type="EMBL" id="GAA2125801.1"/>
    </source>
</evidence>
<feature type="transmembrane region" description="Helical" evidence="11">
    <location>
        <begin position="17"/>
        <end position="41"/>
    </location>
</feature>
<keyword evidence="10 11" id="KW-0472">Membrane</keyword>
<keyword evidence="1 11" id="KW-0813">Transport</keyword>
<gene>
    <name evidence="11 12" type="primary">kdpC</name>
    <name evidence="12" type="ORF">GCM10009825_02380</name>
</gene>
<organism evidence="12 13">
    <name type="scientific">Arthrobacter humicola</name>
    <dbReference type="NCBI Taxonomy" id="409291"/>
    <lineage>
        <taxon>Bacteria</taxon>
        <taxon>Bacillati</taxon>
        <taxon>Actinomycetota</taxon>
        <taxon>Actinomycetes</taxon>
        <taxon>Micrococcales</taxon>
        <taxon>Micrococcaceae</taxon>
        <taxon>Arthrobacter</taxon>
    </lineage>
</organism>
<dbReference type="EMBL" id="BAAAQB010000006">
    <property type="protein sequence ID" value="GAA2125801.1"/>
    <property type="molecule type" value="Genomic_DNA"/>
</dbReference>
<sequence length="206" mass="20611">MNTLTGYLRQAGTAVRFLLFATLVLGVAYPLAVFGVGQLIAPYQANGSIIKDSAGTPAASALIAQASANDAGAQDPRWFHARPSAVKWDPASSSASNLGPNDPKLAEAIAANRAAVAKAENVPEAAVPADAVTASGSGLDPDISLAYARLQIPRVAAAHGLSTETVTALVAQQTSGGAEAFLGQPAVNVTVLNLAVAAASPVSASK</sequence>
<keyword evidence="8 11" id="KW-1133">Transmembrane helix</keyword>
<keyword evidence="6 11" id="KW-0067">ATP-binding</keyword>
<evidence type="ECO:0000256" key="5">
    <source>
        <dbReference type="ARBA" id="ARBA00022741"/>
    </source>
</evidence>
<dbReference type="Pfam" id="PF02669">
    <property type="entry name" value="KdpC"/>
    <property type="match status" value="1"/>
</dbReference>
<keyword evidence="2 11" id="KW-1003">Cell membrane</keyword>
<name>A0ABP5K544_9MICC</name>
<dbReference type="PANTHER" id="PTHR30042">
    <property type="entry name" value="POTASSIUM-TRANSPORTING ATPASE C CHAIN"/>
    <property type="match status" value="1"/>
</dbReference>
<keyword evidence="7 11" id="KW-0630">Potassium</keyword>
<evidence type="ECO:0000256" key="7">
    <source>
        <dbReference type="ARBA" id="ARBA00022958"/>
    </source>
</evidence>
<evidence type="ECO:0000256" key="4">
    <source>
        <dbReference type="ARBA" id="ARBA00022692"/>
    </source>
</evidence>
<keyword evidence="5 11" id="KW-0547">Nucleotide-binding</keyword>
<comment type="subunit">
    <text evidence="11">The system is composed of three essential subunits: KdpA, KdpB and KdpC.</text>
</comment>
<comment type="similarity">
    <text evidence="11">Belongs to the KdpC family.</text>
</comment>
<dbReference type="HAMAP" id="MF_00276">
    <property type="entry name" value="KdpC"/>
    <property type="match status" value="1"/>
</dbReference>
<dbReference type="Proteomes" id="UP001500102">
    <property type="component" value="Unassembled WGS sequence"/>
</dbReference>
<evidence type="ECO:0000256" key="11">
    <source>
        <dbReference type="HAMAP-Rule" id="MF_00276"/>
    </source>
</evidence>
<evidence type="ECO:0000256" key="10">
    <source>
        <dbReference type="ARBA" id="ARBA00023136"/>
    </source>
</evidence>
<evidence type="ECO:0000256" key="2">
    <source>
        <dbReference type="ARBA" id="ARBA00022475"/>
    </source>
</evidence>
<dbReference type="PANTHER" id="PTHR30042:SF2">
    <property type="entry name" value="POTASSIUM-TRANSPORTING ATPASE KDPC SUBUNIT"/>
    <property type="match status" value="1"/>
</dbReference>
<evidence type="ECO:0000256" key="9">
    <source>
        <dbReference type="ARBA" id="ARBA00023065"/>
    </source>
</evidence>
<dbReference type="RefSeq" id="WP_344361142.1">
    <property type="nucleotide sequence ID" value="NZ_BAAAQB010000006.1"/>
</dbReference>
<evidence type="ECO:0000256" key="1">
    <source>
        <dbReference type="ARBA" id="ARBA00022448"/>
    </source>
</evidence>
<evidence type="ECO:0000256" key="6">
    <source>
        <dbReference type="ARBA" id="ARBA00022840"/>
    </source>
</evidence>
<dbReference type="PIRSF" id="PIRSF001296">
    <property type="entry name" value="K_ATPase_KdpC"/>
    <property type="match status" value="1"/>
</dbReference>
<evidence type="ECO:0000256" key="3">
    <source>
        <dbReference type="ARBA" id="ARBA00022538"/>
    </source>
</evidence>
<accession>A0ABP5K544</accession>
<evidence type="ECO:0000313" key="13">
    <source>
        <dbReference type="Proteomes" id="UP001500102"/>
    </source>
</evidence>
<keyword evidence="4 11" id="KW-0812">Transmembrane</keyword>
<comment type="function">
    <text evidence="11">Part of the high-affinity ATP-driven potassium transport (or Kdp) system, which catalyzes the hydrolysis of ATP coupled with the electrogenic transport of potassium into the cytoplasm. This subunit acts as a catalytic chaperone that increases the ATP-binding affinity of the ATP-hydrolyzing subunit KdpB by the formation of a transient KdpB/KdpC/ATP ternary complex.</text>
</comment>
<comment type="subcellular location">
    <subcellularLocation>
        <location evidence="11">Cell membrane</location>
        <topology evidence="11">Single-pass membrane protein</topology>
    </subcellularLocation>
</comment>
<evidence type="ECO:0000256" key="8">
    <source>
        <dbReference type="ARBA" id="ARBA00022989"/>
    </source>
</evidence>